<keyword evidence="5" id="KW-0812">Transmembrane</keyword>
<keyword evidence="3" id="KW-1003">Cell membrane</keyword>
<dbReference type="Pfam" id="PF13145">
    <property type="entry name" value="Rotamase_2"/>
    <property type="match status" value="1"/>
</dbReference>
<evidence type="ECO:0000256" key="1">
    <source>
        <dbReference type="ARBA" id="ARBA00004382"/>
    </source>
</evidence>
<dbReference type="InterPro" id="IPR000297">
    <property type="entry name" value="PPIase_PpiC"/>
</dbReference>
<evidence type="ECO:0000256" key="2">
    <source>
        <dbReference type="ARBA" id="ARBA00018370"/>
    </source>
</evidence>
<dbReference type="Gene3D" id="3.10.50.40">
    <property type="match status" value="1"/>
</dbReference>
<organism evidence="16 17">
    <name type="scientific">Thioclava dalianensis</name>
    <dbReference type="NCBI Taxonomy" id="1185766"/>
    <lineage>
        <taxon>Bacteria</taxon>
        <taxon>Pseudomonadati</taxon>
        <taxon>Pseudomonadota</taxon>
        <taxon>Alphaproteobacteria</taxon>
        <taxon>Rhodobacterales</taxon>
        <taxon>Paracoccaceae</taxon>
        <taxon>Thioclava</taxon>
    </lineage>
</organism>
<dbReference type="AlphaFoldDB" id="A0A074TC58"/>
<gene>
    <name evidence="16" type="ORF">DL1_05085</name>
</gene>
<keyword evidence="6" id="KW-1133">Transmembrane helix</keyword>
<feature type="region of interest" description="Disordered" evidence="14">
    <location>
        <begin position="363"/>
        <end position="383"/>
    </location>
</feature>
<comment type="subcellular location">
    <subcellularLocation>
        <location evidence="1">Cell inner membrane</location>
        <topology evidence="1">Single-pass type II membrane protein</topology>
        <orientation evidence="1">Periplasmic side</orientation>
    </subcellularLocation>
</comment>
<proteinExistence type="inferred from homology"/>
<dbReference type="eggNOG" id="COG0760">
    <property type="taxonomic scope" value="Bacteria"/>
</dbReference>
<dbReference type="GO" id="GO:0005886">
    <property type="term" value="C:plasma membrane"/>
    <property type="evidence" value="ECO:0007669"/>
    <property type="project" value="UniProtKB-SubCell"/>
</dbReference>
<feature type="domain" description="PpiC" evidence="15">
    <location>
        <begin position="242"/>
        <end position="361"/>
    </location>
</feature>
<evidence type="ECO:0000313" key="16">
    <source>
        <dbReference type="EMBL" id="KEP69264.1"/>
    </source>
</evidence>
<evidence type="ECO:0000313" key="17">
    <source>
        <dbReference type="Proteomes" id="UP000027725"/>
    </source>
</evidence>
<dbReference type="InterPro" id="IPR046357">
    <property type="entry name" value="PPIase_dom_sf"/>
</dbReference>
<accession>A0A074TC58</accession>
<name>A0A074TC58_9RHOB</name>
<evidence type="ECO:0000256" key="9">
    <source>
        <dbReference type="ARBA" id="ARBA00030642"/>
    </source>
</evidence>
<dbReference type="Pfam" id="PF13624">
    <property type="entry name" value="SurA_N_3"/>
    <property type="match status" value="1"/>
</dbReference>
<dbReference type="InterPro" id="IPR027304">
    <property type="entry name" value="Trigger_fact/SurA_dom_sf"/>
</dbReference>
<evidence type="ECO:0000256" key="7">
    <source>
        <dbReference type="ARBA" id="ARBA00023136"/>
    </source>
</evidence>
<keyword evidence="16" id="KW-0413">Isomerase</keyword>
<dbReference type="InterPro" id="IPR052029">
    <property type="entry name" value="PpiD_chaperone"/>
</dbReference>
<keyword evidence="17" id="KW-1185">Reference proteome</keyword>
<dbReference type="PANTHER" id="PTHR47529:SF1">
    <property type="entry name" value="PERIPLASMIC CHAPERONE PPID"/>
    <property type="match status" value="1"/>
</dbReference>
<dbReference type="SUPFAM" id="SSF54534">
    <property type="entry name" value="FKBP-like"/>
    <property type="match status" value="1"/>
</dbReference>
<evidence type="ECO:0000256" key="12">
    <source>
        <dbReference type="ARBA" id="ARBA00040743"/>
    </source>
</evidence>
<evidence type="ECO:0000256" key="8">
    <source>
        <dbReference type="ARBA" id="ARBA00023186"/>
    </source>
</evidence>
<evidence type="ECO:0000259" key="15">
    <source>
        <dbReference type="Pfam" id="PF13145"/>
    </source>
</evidence>
<dbReference type="Proteomes" id="UP000027725">
    <property type="component" value="Unassembled WGS sequence"/>
</dbReference>
<evidence type="ECO:0000256" key="13">
    <source>
        <dbReference type="ARBA" id="ARBA00042775"/>
    </source>
</evidence>
<dbReference type="SUPFAM" id="SSF109998">
    <property type="entry name" value="Triger factor/SurA peptide-binding domain-like"/>
    <property type="match status" value="1"/>
</dbReference>
<dbReference type="STRING" id="1185766.SAMN05216224_10165"/>
<dbReference type="PANTHER" id="PTHR47529">
    <property type="entry name" value="PEPTIDYL-PROLYL CIS-TRANS ISOMERASE D"/>
    <property type="match status" value="1"/>
</dbReference>
<evidence type="ECO:0000256" key="5">
    <source>
        <dbReference type="ARBA" id="ARBA00022692"/>
    </source>
</evidence>
<reference evidence="16 17" key="1">
    <citation type="submission" date="2014-03" db="EMBL/GenBank/DDBJ databases">
        <title>The draft genome sequence of Thioclava dalianensis DLFJ1-1.</title>
        <authorList>
            <person name="Lai Q."/>
            <person name="Shao Z."/>
        </authorList>
    </citation>
    <scope>NUCLEOTIDE SEQUENCE [LARGE SCALE GENOMIC DNA]</scope>
    <source>
        <strain evidence="16 17">DLFJ1-1</strain>
    </source>
</reference>
<protein>
    <recommendedName>
        <fullName evidence="2">Parvulin-like PPIase</fullName>
    </recommendedName>
    <alternativeName>
        <fullName evidence="9">Peptidyl-prolyl cis-trans isomerase plp</fullName>
    </alternativeName>
    <alternativeName>
        <fullName evidence="12">Periplasmic chaperone PpiD</fullName>
    </alternativeName>
    <alternativeName>
        <fullName evidence="13">Periplasmic folding chaperone</fullName>
    </alternativeName>
    <alternativeName>
        <fullName evidence="10">Rotamase plp</fullName>
    </alternativeName>
</protein>
<keyword evidence="8" id="KW-0143">Chaperone</keyword>
<evidence type="ECO:0000256" key="11">
    <source>
        <dbReference type="ARBA" id="ARBA00038408"/>
    </source>
</evidence>
<comment type="similarity">
    <text evidence="11">Belongs to the PpiD chaperone family.</text>
</comment>
<keyword evidence="4" id="KW-0997">Cell inner membrane</keyword>
<comment type="caution">
    <text evidence="16">The sequence shown here is derived from an EMBL/GenBank/DDBJ whole genome shotgun (WGS) entry which is preliminary data.</text>
</comment>
<evidence type="ECO:0000256" key="6">
    <source>
        <dbReference type="ARBA" id="ARBA00022989"/>
    </source>
</evidence>
<sequence length="611" mass="65888">MRSHGKSVVVWILLAMLVLGLGGFGLRSFSGSLQDVGSVGETKISVTEYGRALRQEMQSRSQQLGQTITMAQMKQSGLDQQVMGRLIGQAALGEAARRLGVSMGDTELQKQITNIQAFHNASGNFDRETYKFALRQQGYSEPQFEAQMRDDLARSVLQSAVGGGVEAPQAVTDAYTQYVSQKRGFTWAEITEADLAKPIAKPSDDTLKTYYNDHIQDFTSPETRKITYAWLTPDMLQDKVKIDDATLRQGYQARIDEFKQPEKRLVERLVYPDMKAAQAAKDKFDAGKASFEDLAKERGLSLSDADLGDVTKAELGKAGDAVFALKQPGVVGPVETDLGPALFSMNGIIAPQETSFADAREELAGEAESDMARRDISKQSESLQDKLAGGATLEDLAKETDMELGQIDFTADSSDGIAGYDEFRKAAQDVTTDDFPQLENLPDGGVFALRLDKIEPPAPIPFEQVRAKVLAAWHQSEAVKAEEARAKEVVAAVEGGKSLGSTGLLTTTVPSISRGGHSDELSPPVIAKVFATAPGKAAQVTADGKVYVIVTDKVIDAKADDPDVKLISGQISQQLSQSLANDVLNFYATAVEDEAGLSIDSQAVTAVQSQM</sequence>
<dbReference type="EMBL" id="JHEH01000016">
    <property type="protein sequence ID" value="KEP69264.1"/>
    <property type="molecule type" value="Genomic_DNA"/>
</dbReference>
<evidence type="ECO:0000256" key="4">
    <source>
        <dbReference type="ARBA" id="ARBA00022519"/>
    </source>
</evidence>
<evidence type="ECO:0000256" key="14">
    <source>
        <dbReference type="SAM" id="MobiDB-lite"/>
    </source>
</evidence>
<dbReference type="Gene3D" id="1.10.4030.10">
    <property type="entry name" value="Porin chaperone SurA, peptide-binding domain"/>
    <property type="match status" value="1"/>
</dbReference>
<keyword evidence="7" id="KW-0472">Membrane</keyword>
<evidence type="ECO:0000256" key="3">
    <source>
        <dbReference type="ARBA" id="ARBA00022475"/>
    </source>
</evidence>
<evidence type="ECO:0000256" key="10">
    <source>
        <dbReference type="ARBA" id="ARBA00031484"/>
    </source>
</evidence>
<dbReference type="GO" id="GO:0003755">
    <property type="term" value="F:peptidyl-prolyl cis-trans isomerase activity"/>
    <property type="evidence" value="ECO:0007669"/>
    <property type="project" value="InterPro"/>
</dbReference>